<accession>A0A7Z0VNE0</accession>
<dbReference type="RefSeq" id="WP_069121655.1">
    <property type="nucleotide sequence ID" value="NZ_MARB01000004.1"/>
</dbReference>
<dbReference type="OrthoDB" id="9933546at2"/>
<dbReference type="EMBL" id="MARB01000004">
    <property type="protein sequence ID" value="ODJ88799.1"/>
    <property type="molecule type" value="Genomic_DNA"/>
</dbReference>
<protein>
    <submittedName>
        <fullName evidence="1">Uncharacterized protein</fullName>
    </submittedName>
</protein>
<proteinExistence type="predicted"/>
<dbReference type="Proteomes" id="UP000094769">
    <property type="component" value="Unassembled WGS sequence"/>
</dbReference>
<name>A0A7Z0VNE0_9GAMM</name>
<keyword evidence="2" id="KW-1185">Reference proteome</keyword>
<gene>
    <name evidence="1" type="ORF">CODIS_08930</name>
</gene>
<evidence type="ECO:0000313" key="2">
    <source>
        <dbReference type="Proteomes" id="UP000094769"/>
    </source>
</evidence>
<sequence length="77" mass="8793">MVQIDQNDGWNIDADLSLISHSCGFEAEFKGNEVYGIKQFPIEATILDIRHMVSRAEEILSGSYHHQLRRVISNHPN</sequence>
<organism evidence="1 2">
    <name type="scientific">Candidatus Thiodiazotropha endolucinida</name>
    <dbReference type="NCBI Taxonomy" id="1655433"/>
    <lineage>
        <taxon>Bacteria</taxon>
        <taxon>Pseudomonadati</taxon>
        <taxon>Pseudomonadota</taxon>
        <taxon>Gammaproteobacteria</taxon>
        <taxon>Chromatiales</taxon>
        <taxon>Sedimenticolaceae</taxon>
        <taxon>Candidatus Thiodiazotropha</taxon>
    </lineage>
</organism>
<evidence type="ECO:0000313" key="1">
    <source>
        <dbReference type="EMBL" id="ODJ88799.1"/>
    </source>
</evidence>
<reference evidence="1 2" key="1">
    <citation type="submission" date="2016-06" db="EMBL/GenBank/DDBJ databases">
        <title>Genome sequence of endosymbiont of Candidatus Endolucinida thiodiazotropha.</title>
        <authorList>
            <person name="Poehlein A."/>
            <person name="Koenig S."/>
            <person name="Heiden S.E."/>
            <person name="Thuermer A."/>
            <person name="Voget S."/>
            <person name="Daniel R."/>
            <person name="Markert S."/>
            <person name="Gros O."/>
            <person name="Schweder T."/>
        </authorList>
    </citation>
    <scope>NUCLEOTIDE SEQUENCE [LARGE SCALE GENOMIC DNA]</scope>
    <source>
        <strain evidence="1 2">COS</strain>
    </source>
</reference>
<dbReference type="AlphaFoldDB" id="A0A7Z0VNE0"/>
<comment type="caution">
    <text evidence="1">The sequence shown here is derived from an EMBL/GenBank/DDBJ whole genome shotgun (WGS) entry which is preliminary data.</text>
</comment>